<accession>A0A284VQS8</accession>
<dbReference type="PANTHER" id="PTHR12861:SF3">
    <property type="entry name" value="TRANSLOCON-ASSOCIATED PROTEIN SUBUNIT BETA"/>
    <property type="match status" value="1"/>
</dbReference>
<proteinExistence type="predicted"/>
<dbReference type="AlphaFoldDB" id="A0A284VQS8"/>
<name>A0A284VQS8_9EURY</name>
<evidence type="ECO:0000313" key="2">
    <source>
        <dbReference type="EMBL" id="SNQ61646.1"/>
    </source>
</evidence>
<dbReference type="NCBIfam" id="TIGR01451">
    <property type="entry name" value="B_ant_repeat"/>
    <property type="match status" value="1"/>
</dbReference>
<dbReference type="Proteomes" id="UP000218615">
    <property type="component" value="Unassembled WGS sequence"/>
</dbReference>
<reference evidence="3" key="1">
    <citation type="submission" date="2017-06" db="EMBL/GenBank/DDBJ databases">
        <authorList>
            <person name="Cremers G."/>
        </authorList>
    </citation>
    <scope>NUCLEOTIDE SEQUENCE [LARGE SCALE GENOMIC DNA]</scope>
</reference>
<organism evidence="2 3">
    <name type="scientific">Candidatus Methanoperedens nitratireducens</name>
    <dbReference type="NCBI Taxonomy" id="1392998"/>
    <lineage>
        <taxon>Archaea</taxon>
        <taxon>Methanobacteriati</taxon>
        <taxon>Methanobacteriota</taxon>
        <taxon>Stenosarchaea group</taxon>
        <taxon>Methanomicrobia</taxon>
        <taxon>Methanosarcinales</taxon>
        <taxon>ANME-2 cluster</taxon>
        <taxon>Candidatus Methanoperedentaceae</taxon>
        <taxon>Candidatus Methanoperedens</taxon>
    </lineage>
</organism>
<sequence length="579" mass="63722">MKYSVILFAVLPVLIFLPAVSSAEKINGFDVEWKDASTYTLSWTSPSVSVEDYSIKVVDFDWEGRVAVSVTRNGETQNGIVSQGEDRIFDFTHNSSTFQGIKIDPDEISGYNWLENPPVNIGTYPCCPQAELSVSVAEEASPALEMVTSLNWDGRLGYESTMDIQIKNTGEAAFSGGNLTIDTGGLIPDEKKLSDYGFSYNPSKHIISRVWYTPLLANNSYNTSVSLKPVQMNTSAFIIKVNSNFRGLNGKTYTSTATSTVSLNNTINIEKTITSATVIGEQYADEEDRGLVGLGKITVVNLYVTNLQGYRVTALNLTDSIIDGFDLVNNNTKLQWIFDINGSERKEFRYEMRARGAGSFEAPAATAKWTEWGTTKLVSSNKPSTRVYGAYVLITKSTRKTTFDLNESINVSVRLENTGDLSAGINVTDIIPKNTTLTSGSTEFRGYIRPGEAIYITYELSADRTGELEFPSPQVSFWKKDYQLSYKFKTAPNITVINSSTAMQDNAASINQSATLEPAIPVQTETPIPTEIPVLAQTPVPKGLVDIINEKAPWLEGVIPMVMLLVTIGLMLMLHVLNR</sequence>
<keyword evidence="1" id="KW-0472">Membrane</keyword>
<dbReference type="PANTHER" id="PTHR12861">
    <property type="entry name" value="TRANSLOCON-ASSOCIATED PROTEIN, BETA SUBUNIT PRECURSOR TRAP-BETA SIGNAL SEQUENCE RECEPTOR BETA SUBUNIT"/>
    <property type="match status" value="1"/>
</dbReference>
<evidence type="ECO:0008006" key="4">
    <source>
        <dbReference type="Google" id="ProtNLM"/>
    </source>
</evidence>
<protein>
    <recommendedName>
        <fullName evidence="4">DUF11 domain-containing protein</fullName>
    </recommendedName>
</protein>
<evidence type="ECO:0000313" key="3">
    <source>
        <dbReference type="Proteomes" id="UP000218615"/>
    </source>
</evidence>
<dbReference type="OrthoDB" id="141125at2157"/>
<dbReference type="RefSeq" id="WP_096206307.1">
    <property type="nucleotide sequence ID" value="NZ_FZMP01000189.1"/>
</dbReference>
<keyword evidence="1" id="KW-1133">Transmembrane helix</keyword>
<gene>
    <name evidence="2" type="ORF">MNV_430014</name>
</gene>
<keyword evidence="1" id="KW-0812">Transmembrane</keyword>
<dbReference type="EMBL" id="FZMP01000189">
    <property type="protein sequence ID" value="SNQ61646.1"/>
    <property type="molecule type" value="Genomic_DNA"/>
</dbReference>
<keyword evidence="3" id="KW-1185">Reference proteome</keyword>
<feature type="transmembrane region" description="Helical" evidence="1">
    <location>
        <begin position="557"/>
        <end position="577"/>
    </location>
</feature>
<dbReference type="InterPro" id="IPR047589">
    <property type="entry name" value="DUF11_rpt"/>
</dbReference>
<evidence type="ECO:0000256" key="1">
    <source>
        <dbReference type="SAM" id="Phobius"/>
    </source>
</evidence>